<dbReference type="EMBL" id="JAJHNU010000001">
    <property type="protein sequence ID" value="MDN4120405.1"/>
    <property type="molecule type" value="Genomic_DNA"/>
</dbReference>
<organism evidence="2 3">
    <name type="scientific">Alcaligenes endophyticus</name>
    <dbReference type="NCBI Taxonomy" id="1929088"/>
    <lineage>
        <taxon>Bacteria</taxon>
        <taxon>Pseudomonadati</taxon>
        <taxon>Pseudomonadota</taxon>
        <taxon>Betaproteobacteria</taxon>
        <taxon>Burkholderiales</taxon>
        <taxon>Alcaligenaceae</taxon>
        <taxon>Alcaligenes</taxon>
    </lineage>
</organism>
<dbReference type="Gene3D" id="3.10.180.10">
    <property type="entry name" value="2,3-Dihydroxybiphenyl 1,2-Dioxygenase, domain 1"/>
    <property type="match status" value="1"/>
</dbReference>
<comment type="caution">
    <text evidence="2">The sequence shown here is derived from an EMBL/GenBank/DDBJ whole genome shotgun (WGS) entry which is preliminary data.</text>
</comment>
<evidence type="ECO:0000313" key="3">
    <source>
        <dbReference type="Proteomes" id="UP001168613"/>
    </source>
</evidence>
<evidence type="ECO:0000313" key="2">
    <source>
        <dbReference type="EMBL" id="MDN4120405.1"/>
    </source>
</evidence>
<evidence type="ECO:0000259" key="1">
    <source>
        <dbReference type="Pfam" id="PF13468"/>
    </source>
</evidence>
<accession>A0ABT8EGI9</accession>
<dbReference type="SUPFAM" id="SSF54593">
    <property type="entry name" value="Glyoxalase/Bleomycin resistance protein/Dihydroxybiphenyl dioxygenase"/>
    <property type="match status" value="1"/>
</dbReference>
<dbReference type="PANTHER" id="PTHR40265">
    <property type="entry name" value="BLL2707 PROTEIN"/>
    <property type="match status" value="1"/>
</dbReference>
<feature type="domain" description="Glyoxalase-like" evidence="1">
    <location>
        <begin position="11"/>
        <end position="187"/>
    </location>
</feature>
<sequence length="245" mass="27663">MPSLATEHIRFDHLVLMLRDQIESLSTLYEQDRFHLTPYATHNLGSMNRLITLDSTYIELLGWPTGTAPQRKEIAQQSLGLDALVLQTHDAQATYTRLKTLGFDVNPVQRLTRPVHDLAHDQLVEFDTVRFATQPIPGLRIYFCQHLRPELTWHRSAQQHANGATHLHSIVLKATCPQTTAKKLSQLCGLAHQHVNNEWLLPLDNCTLHLQASSSLAAEKQAVIDHAVLGYASQPLQRFNTHLSP</sequence>
<protein>
    <submittedName>
        <fullName evidence="2">VOC family protein</fullName>
    </submittedName>
</protein>
<reference evidence="2" key="1">
    <citation type="submission" date="2021-11" db="EMBL/GenBank/DDBJ databases">
        <title>Draft genome sequence of Alcaligenes endophyticus type strain CCUG 75668T.</title>
        <authorList>
            <person name="Salva-Serra F."/>
            <person name="Duran R.E."/>
            <person name="Seeger M."/>
            <person name="Moore E.R.B."/>
            <person name="Jaen-Luchoro D."/>
        </authorList>
    </citation>
    <scope>NUCLEOTIDE SEQUENCE</scope>
    <source>
        <strain evidence="2">CCUG 75668</strain>
    </source>
</reference>
<name>A0ABT8EGI9_9BURK</name>
<dbReference type="Pfam" id="PF13468">
    <property type="entry name" value="Glyoxalase_3"/>
    <property type="match status" value="1"/>
</dbReference>
<dbReference type="InterPro" id="IPR029068">
    <property type="entry name" value="Glyas_Bleomycin-R_OHBP_Dase"/>
</dbReference>
<dbReference type="RefSeq" id="WP_266122279.1">
    <property type="nucleotide sequence ID" value="NZ_JAJHNU010000001.1"/>
</dbReference>
<proteinExistence type="predicted"/>
<keyword evidence="3" id="KW-1185">Reference proteome</keyword>
<gene>
    <name evidence="2" type="ORF">LMS43_03775</name>
</gene>
<dbReference type="Proteomes" id="UP001168613">
    <property type="component" value="Unassembled WGS sequence"/>
</dbReference>
<dbReference type="InterPro" id="IPR025870">
    <property type="entry name" value="Glyoxalase-like_dom"/>
</dbReference>
<dbReference type="PANTHER" id="PTHR40265:SF1">
    <property type="entry name" value="GLYOXALASE-LIKE DOMAIN-CONTAINING PROTEIN"/>
    <property type="match status" value="1"/>
</dbReference>